<gene>
    <name evidence="2" type="ORF">ILUMI_21406</name>
</gene>
<dbReference type="OrthoDB" id="8195499at2759"/>
<feature type="compositionally biased region" description="Acidic residues" evidence="1">
    <location>
        <begin position="75"/>
        <end position="91"/>
    </location>
</feature>
<accession>A0A8K0CCJ7</accession>
<feature type="region of interest" description="Disordered" evidence="1">
    <location>
        <begin position="61"/>
        <end position="126"/>
    </location>
</feature>
<sequence length="126" mass="13751">MSLFTNEEMAIMAIALDEDEEDQRKVKKRKWVHEAWQKRETEGEFHTLYKELLNDQRNVVGDIDGDAVGSRDGDAEAPGDEDLVGPGDEDVAGPGCGDRDGSEYYRESSDAGLNLVSSSSAALSPS</sequence>
<comment type="caution">
    <text evidence="2">The sequence shown here is derived from an EMBL/GenBank/DDBJ whole genome shotgun (WGS) entry which is preliminary data.</text>
</comment>
<name>A0A8K0CCJ7_IGNLU</name>
<dbReference type="EMBL" id="VTPC01090131">
    <property type="protein sequence ID" value="KAF2884799.1"/>
    <property type="molecule type" value="Genomic_DNA"/>
</dbReference>
<protein>
    <submittedName>
        <fullName evidence="2">Uncharacterized protein</fullName>
    </submittedName>
</protein>
<keyword evidence="3" id="KW-1185">Reference proteome</keyword>
<dbReference type="AlphaFoldDB" id="A0A8K0CCJ7"/>
<feature type="compositionally biased region" description="Low complexity" evidence="1">
    <location>
        <begin position="111"/>
        <end position="126"/>
    </location>
</feature>
<evidence type="ECO:0000313" key="3">
    <source>
        <dbReference type="Proteomes" id="UP000801492"/>
    </source>
</evidence>
<organism evidence="2 3">
    <name type="scientific">Ignelater luminosus</name>
    <name type="common">Cucubano</name>
    <name type="synonym">Pyrophorus luminosus</name>
    <dbReference type="NCBI Taxonomy" id="2038154"/>
    <lineage>
        <taxon>Eukaryota</taxon>
        <taxon>Metazoa</taxon>
        <taxon>Ecdysozoa</taxon>
        <taxon>Arthropoda</taxon>
        <taxon>Hexapoda</taxon>
        <taxon>Insecta</taxon>
        <taxon>Pterygota</taxon>
        <taxon>Neoptera</taxon>
        <taxon>Endopterygota</taxon>
        <taxon>Coleoptera</taxon>
        <taxon>Polyphaga</taxon>
        <taxon>Elateriformia</taxon>
        <taxon>Elateroidea</taxon>
        <taxon>Elateridae</taxon>
        <taxon>Agrypninae</taxon>
        <taxon>Pyrophorini</taxon>
        <taxon>Ignelater</taxon>
    </lineage>
</organism>
<reference evidence="2" key="1">
    <citation type="submission" date="2019-08" db="EMBL/GenBank/DDBJ databases">
        <title>The genome of the North American firefly Photinus pyralis.</title>
        <authorList>
            <consortium name="Photinus pyralis genome working group"/>
            <person name="Fallon T.R."/>
            <person name="Sander Lower S.E."/>
            <person name="Weng J.-K."/>
        </authorList>
    </citation>
    <scope>NUCLEOTIDE SEQUENCE</scope>
    <source>
        <strain evidence="2">TRF0915ILg1</strain>
        <tissue evidence="2">Whole body</tissue>
    </source>
</reference>
<proteinExistence type="predicted"/>
<evidence type="ECO:0000256" key="1">
    <source>
        <dbReference type="SAM" id="MobiDB-lite"/>
    </source>
</evidence>
<dbReference type="Proteomes" id="UP000801492">
    <property type="component" value="Unassembled WGS sequence"/>
</dbReference>
<evidence type="ECO:0000313" key="2">
    <source>
        <dbReference type="EMBL" id="KAF2884799.1"/>
    </source>
</evidence>
<feature type="compositionally biased region" description="Basic and acidic residues" evidence="1">
    <location>
        <begin position="97"/>
        <end position="109"/>
    </location>
</feature>